<dbReference type="PANTHER" id="PTHR37312">
    <property type="entry name" value="MEMBRANE-BOUND ACYLTRANSFERASE YKRP-RELATED"/>
    <property type="match status" value="1"/>
</dbReference>
<accession>A0ABQ2NC37</accession>
<feature type="transmembrane region" description="Helical" evidence="1">
    <location>
        <begin position="209"/>
        <end position="227"/>
    </location>
</feature>
<reference evidence="4" key="1">
    <citation type="journal article" date="2019" name="Int. J. Syst. Evol. Microbiol.">
        <title>The Global Catalogue of Microorganisms (GCM) 10K type strain sequencing project: providing services to taxonomists for standard genome sequencing and annotation.</title>
        <authorList>
            <consortium name="The Broad Institute Genomics Platform"/>
            <consortium name="The Broad Institute Genome Sequencing Center for Infectious Disease"/>
            <person name="Wu L."/>
            <person name="Ma J."/>
        </authorList>
    </citation>
    <scope>NUCLEOTIDE SEQUENCE [LARGE SCALE GENOMIC DNA]</scope>
    <source>
        <strain evidence="4">CGMCC 4.7371</strain>
    </source>
</reference>
<feature type="transmembrane region" description="Helical" evidence="1">
    <location>
        <begin position="84"/>
        <end position="102"/>
    </location>
</feature>
<gene>
    <name evidence="3" type="ORF">GCM10011584_23810</name>
</gene>
<dbReference type="Pfam" id="PF01757">
    <property type="entry name" value="Acyl_transf_3"/>
    <property type="match status" value="1"/>
</dbReference>
<dbReference type="PANTHER" id="PTHR37312:SF1">
    <property type="entry name" value="MEMBRANE-BOUND ACYLTRANSFERASE YKRP-RELATED"/>
    <property type="match status" value="1"/>
</dbReference>
<keyword evidence="1" id="KW-0812">Transmembrane</keyword>
<name>A0ABQ2NC37_9ACTN</name>
<dbReference type="RefSeq" id="WP_188784223.1">
    <property type="nucleotide sequence ID" value="NZ_BMNI01000005.1"/>
</dbReference>
<feature type="transmembrane region" description="Helical" evidence="1">
    <location>
        <begin position="151"/>
        <end position="169"/>
    </location>
</feature>
<protein>
    <recommendedName>
        <fullName evidence="2">Acyltransferase 3 domain-containing protein</fullName>
    </recommendedName>
</protein>
<feature type="transmembrane region" description="Helical" evidence="1">
    <location>
        <begin position="175"/>
        <end position="197"/>
    </location>
</feature>
<dbReference type="InterPro" id="IPR052734">
    <property type="entry name" value="Nod_factor_acetyltransferase"/>
</dbReference>
<evidence type="ECO:0000259" key="2">
    <source>
        <dbReference type="Pfam" id="PF01757"/>
    </source>
</evidence>
<proteinExistence type="predicted"/>
<keyword evidence="4" id="KW-1185">Reference proteome</keyword>
<feature type="domain" description="Acyltransferase 3" evidence="2">
    <location>
        <begin position="23"/>
        <end position="321"/>
    </location>
</feature>
<keyword evidence="1" id="KW-1133">Transmembrane helix</keyword>
<evidence type="ECO:0000313" key="3">
    <source>
        <dbReference type="EMBL" id="GGO90914.1"/>
    </source>
</evidence>
<evidence type="ECO:0000256" key="1">
    <source>
        <dbReference type="SAM" id="Phobius"/>
    </source>
</evidence>
<feature type="transmembrane region" description="Helical" evidence="1">
    <location>
        <begin position="272"/>
        <end position="297"/>
    </location>
</feature>
<evidence type="ECO:0000313" key="4">
    <source>
        <dbReference type="Proteomes" id="UP000655410"/>
    </source>
</evidence>
<feature type="transmembrane region" description="Helical" evidence="1">
    <location>
        <begin position="122"/>
        <end position="144"/>
    </location>
</feature>
<feature type="transmembrane region" description="Helical" evidence="1">
    <location>
        <begin position="47"/>
        <end position="64"/>
    </location>
</feature>
<organism evidence="3 4">
    <name type="scientific">Nocardioides phosphati</name>
    <dbReference type="NCBI Taxonomy" id="1867775"/>
    <lineage>
        <taxon>Bacteria</taxon>
        <taxon>Bacillati</taxon>
        <taxon>Actinomycetota</taxon>
        <taxon>Actinomycetes</taxon>
        <taxon>Propionibacteriales</taxon>
        <taxon>Nocardioidaceae</taxon>
        <taxon>Nocardioides</taxon>
    </lineage>
</organism>
<keyword evidence="1" id="KW-0472">Membrane</keyword>
<feature type="transmembrane region" description="Helical" evidence="1">
    <location>
        <begin position="303"/>
        <end position="321"/>
    </location>
</feature>
<feature type="transmembrane region" description="Helical" evidence="1">
    <location>
        <begin position="239"/>
        <end position="265"/>
    </location>
</feature>
<dbReference type="Proteomes" id="UP000655410">
    <property type="component" value="Unassembled WGS sequence"/>
</dbReference>
<dbReference type="EMBL" id="BMNI01000005">
    <property type="protein sequence ID" value="GGO90914.1"/>
    <property type="molecule type" value="Genomic_DNA"/>
</dbReference>
<sequence length="331" mass="35335">MQSPSAAEAPPAPASRAVRPRNVGIDLVRCLALAAVVWGHMDFSLRPFTFSWHVPVFFLLSGYLWRQPSTGVAGEVVRRSRRVLVPYVAWLPIGLLATWLVLRYRDRPVSMHDLLLDGLHGGTSLIGITGPYYFLTAFATAVAVVLVTARFSWWLTIGVGVAATVAATLDPEELAGWPLSIGPGLVGTLLIAVGFGAWRLSRRLRWRGVIGAALATLGLLGASQHLYDVVDLKKAYLGTPVVSLCVAVAIGIGLTWTCEVAAPLLPRAARRAVTAIAEVSVPVLMAHMLFGVLALLVHPGLAPAVRAVVAFTCAVATGLLIQRTPLRKILV</sequence>
<comment type="caution">
    <text evidence="3">The sequence shown here is derived from an EMBL/GenBank/DDBJ whole genome shotgun (WGS) entry which is preliminary data.</text>
</comment>
<dbReference type="InterPro" id="IPR002656">
    <property type="entry name" value="Acyl_transf_3_dom"/>
</dbReference>